<dbReference type="EMBL" id="BLAD01000040">
    <property type="protein sequence ID" value="GER99586.1"/>
    <property type="molecule type" value="Genomic_DNA"/>
</dbReference>
<dbReference type="InterPro" id="IPR036662">
    <property type="entry name" value="PTS_EIIA_man-typ_sf"/>
</dbReference>
<evidence type="ECO:0000256" key="2">
    <source>
        <dbReference type="ARBA" id="ARBA00002788"/>
    </source>
</evidence>
<gene>
    <name evidence="7" type="ORF">Acor_16500</name>
</gene>
<dbReference type="PANTHER" id="PTHR38594">
    <property type="entry name" value="PEP-DEPENDENT DIHYDROXYACETONE KINASE, PHOSPHORYL DONOR SUBUNIT DHAM"/>
    <property type="match status" value="1"/>
</dbReference>
<dbReference type="PANTHER" id="PTHR38594:SF1">
    <property type="entry name" value="PEP-DEPENDENT DIHYDROXYACETONE KINASE, PHOSPHORYL DONOR SUBUNIT DHAM"/>
    <property type="match status" value="1"/>
</dbReference>
<dbReference type="GO" id="GO:0047324">
    <property type="term" value="F:phosphoenolpyruvate-glycerone phosphotransferase activity"/>
    <property type="evidence" value="ECO:0007669"/>
    <property type="project" value="UniProtKB-EC"/>
</dbReference>
<evidence type="ECO:0000259" key="6">
    <source>
        <dbReference type="PROSITE" id="PS51096"/>
    </source>
</evidence>
<feature type="domain" description="PTS EIIA type-4" evidence="6">
    <location>
        <begin position="1"/>
        <end position="127"/>
    </location>
</feature>
<evidence type="ECO:0000256" key="1">
    <source>
        <dbReference type="ARBA" id="ARBA00001113"/>
    </source>
</evidence>
<dbReference type="Pfam" id="PF03610">
    <property type="entry name" value="EIIA-man"/>
    <property type="match status" value="1"/>
</dbReference>
<organism evidence="7 8">
    <name type="scientific">Acrocarpospora corrugata</name>
    <dbReference type="NCBI Taxonomy" id="35763"/>
    <lineage>
        <taxon>Bacteria</taxon>
        <taxon>Bacillati</taxon>
        <taxon>Actinomycetota</taxon>
        <taxon>Actinomycetes</taxon>
        <taxon>Streptosporangiales</taxon>
        <taxon>Streptosporangiaceae</taxon>
        <taxon>Acrocarpospora</taxon>
    </lineage>
</organism>
<dbReference type="EC" id="2.7.1.121" evidence="3"/>
<comment type="subunit">
    <text evidence="5">Homodimer. The dihydroxyacetone kinase complex is composed of a homodimer of DhaM, a homodimer of DhaK and the subunit DhaL.</text>
</comment>
<comment type="caution">
    <text evidence="7">The sequence shown here is derived from an EMBL/GenBank/DDBJ whole genome shotgun (WGS) entry which is preliminary data.</text>
</comment>
<evidence type="ECO:0000256" key="3">
    <source>
        <dbReference type="ARBA" id="ARBA00012095"/>
    </source>
</evidence>
<dbReference type="Gene3D" id="3.40.50.510">
    <property type="entry name" value="Phosphotransferase system, mannose-type IIA component"/>
    <property type="match status" value="1"/>
</dbReference>
<dbReference type="GO" id="GO:0016020">
    <property type="term" value="C:membrane"/>
    <property type="evidence" value="ECO:0007669"/>
    <property type="project" value="InterPro"/>
</dbReference>
<reference evidence="7 8" key="1">
    <citation type="submission" date="2019-10" db="EMBL/GenBank/DDBJ databases">
        <title>Whole genome shotgun sequence of Acrocarpospora corrugata NBRC 13972.</title>
        <authorList>
            <person name="Ichikawa N."/>
            <person name="Kimura A."/>
            <person name="Kitahashi Y."/>
            <person name="Komaki H."/>
            <person name="Oguchi A."/>
        </authorList>
    </citation>
    <scope>NUCLEOTIDE SEQUENCE [LARGE SCALE GENOMIC DNA]</scope>
    <source>
        <strain evidence="7 8">NBRC 13972</strain>
    </source>
</reference>
<keyword evidence="8" id="KW-1185">Reference proteome</keyword>
<dbReference type="GO" id="GO:0019563">
    <property type="term" value="P:glycerol catabolic process"/>
    <property type="evidence" value="ECO:0007669"/>
    <property type="project" value="InterPro"/>
</dbReference>
<dbReference type="InterPro" id="IPR012844">
    <property type="entry name" value="DhaM_N"/>
</dbReference>
<dbReference type="InterPro" id="IPR004701">
    <property type="entry name" value="PTS_EIIA_man-typ"/>
</dbReference>
<evidence type="ECO:0000313" key="7">
    <source>
        <dbReference type="EMBL" id="GER99586.1"/>
    </source>
</evidence>
<comment type="function">
    <text evidence="2">Component of the dihydroxyacetone kinase complex, which is responsible for the phosphoenolpyruvate (PEP)-dependent phosphorylation of dihydroxyacetone. DhaM serves as the phosphoryl donor. Is phosphorylated by phosphoenolpyruvate in an EI- and HPr-dependent reaction, and a phosphorelay system on histidine residues finally leads to phosphoryl transfer to DhaL and dihydroxyacetone.</text>
</comment>
<name>A0A5M3VS28_9ACTN</name>
<evidence type="ECO:0000256" key="5">
    <source>
        <dbReference type="ARBA" id="ARBA00046577"/>
    </source>
</evidence>
<dbReference type="InterPro" id="IPR039643">
    <property type="entry name" value="DhaM"/>
</dbReference>
<sequence length="127" mass="12739">MVGIVLISHSARLAAEVAELAAQIGGRDVPIAAAGGTDDGRLGTSITKVSDAITTVDQGDGVVLLMDLGSAVLTARTLLDESPHPRVFLADAPFVEGAISALVTSGAGADVKAVLDAAEEARHIGKL</sequence>
<dbReference type="SUPFAM" id="SSF53062">
    <property type="entry name" value="PTS system fructose IIA component-like"/>
    <property type="match status" value="1"/>
</dbReference>
<comment type="catalytic activity">
    <reaction evidence="1">
        <text>dihydroxyacetone + phosphoenolpyruvate = dihydroxyacetone phosphate + pyruvate</text>
        <dbReference type="Rhea" id="RHEA:18381"/>
        <dbReference type="ChEBI" id="CHEBI:15361"/>
        <dbReference type="ChEBI" id="CHEBI:16016"/>
        <dbReference type="ChEBI" id="CHEBI:57642"/>
        <dbReference type="ChEBI" id="CHEBI:58702"/>
        <dbReference type="EC" id="2.7.1.121"/>
    </reaction>
</comment>
<dbReference type="AlphaFoldDB" id="A0A5M3VS28"/>
<proteinExistence type="predicted"/>
<dbReference type="GO" id="GO:0009401">
    <property type="term" value="P:phosphoenolpyruvate-dependent sugar phosphotransferase system"/>
    <property type="evidence" value="ECO:0007669"/>
    <property type="project" value="InterPro"/>
</dbReference>
<evidence type="ECO:0000313" key="8">
    <source>
        <dbReference type="Proteomes" id="UP000334990"/>
    </source>
</evidence>
<dbReference type="Proteomes" id="UP000334990">
    <property type="component" value="Unassembled WGS sequence"/>
</dbReference>
<dbReference type="PROSITE" id="PS51096">
    <property type="entry name" value="PTS_EIIA_TYPE_4"/>
    <property type="match status" value="1"/>
</dbReference>
<dbReference type="RefSeq" id="WP_174876115.1">
    <property type="nucleotide sequence ID" value="NZ_BAAABN010000042.1"/>
</dbReference>
<keyword evidence="4" id="KW-0808">Transferase</keyword>
<dbReference type="NCBIfam" id="TIGR02364">
    <property type="entry name" value="dha_pts"/>
    <property type="match status" value="1"/>
</dbReference>
<accession>A0A5M3VS28</accession>
<protein>
    <recommendedName>
        <fullName evidence="3">phosphoenolpyruvate--glycerone phosphotransferase</fullName>
        <ecNumber evidence="3">2.7.1.121</ecNumber>
    </recommendedName>
</protein>
<evidence type="ECO:0000256" key="4">
    <source>
        <dbReference type="ARBA" id="ARBA00022679"/>
    </source>
</evidence>